<evidence type="ECO:0000313" key="3">
    <source>
        <dbReference type="EnsemblMetazoa" id="OVOC12001.1"/>
    </source>
</evidence>
<sequence>MNCFQTIHILMLCYWFVGEINGASIQDNISDNQSKLTKLAYDIKLYAKKLHETNEQFPEEFVKGKDKINEIEQDARKIIETINNIRNAQDEKDYEKNMAIICGTNLP</sequence>
<dbReference type="OMA" id="DYERNMA"/>
<dbReference type="Proteomes" id="UP000024404">
    <property type="component" value="Unassembled WGS sequence"/>
</dbReference>
<feature type="signal peptide" evidence="2">
    <location>
        <begin position="1"/>
        <end position="22"/>
    </location>
</feature>
<keyword evidence="4" id="KW-1185">Reference proteome</keyword>
<comment type="subcellular location">
    <subcellularLocation>
        <location evidence="1">Virion</location>
    </subcellularLocation>
</comment>
<protein>
    <recommendedName>
        <fullName evidence="5">SXP/RAL-2 family protein Ani s 5-like cation-binding domain-containing protein</fullName>
    </recommendedName>
</protein>
<proteinExistence type="predicted"/>
<accession>A0A8R1TLH1</accession>
<evidence type="ECO:0008006" key="5">
    <source>
        <dbReference type="Google" id="ProtNLM"/>
    </source>
</evidence>
<reference evidence="3" key="2">
    <citation type="submission" date="2022-06" db="UniProtKB">
        <authorList>
            <consortium name="EnsemblMetazoa"/>
        </authorList>
    </citation>
    <scope>IDENTIFICATION</scope>
</reference>
<feature type="chain" id="PRO_5035755337" description="SXP/RAL-2 family protein Ani s 5-like cation-binding domain-containing protein" evidence="2">
    <location>
        <begin position="23"/>
        <end position="107"/>
    </location>
</feature>
<reference evidence="4" key="1">
    <citation type="submission" date="2013-10" db="EMBL/GenBank/DDBJ databases">
        <title>Genome sequencing of Onchocerca volvulus.</title>
        <authorList>
            <person name="Cotton J."/>
            <person name="Tsai J."/>
            <person name="Stanley E."/>
            <person name="Tracey A."/>
            <person name="Holroyd N."/>
            <person name="Lustigman S."/>
            <person name="Berriman M."/>
        </authorList>
    </citation>
    <scope>NUCLEOTIDE SEQUENCE</scope>
</reference>
<dbReference type="InterPro" id="IPR007008">
    <property type="entry name" value="Poxvirus_A6"/>
</dbReference>
<dbReference type="EnsemblMetazoa" id="OVOC12001.1">
    <property type="protein sequence ID" value="OVOC12001.1"/>
    <property type="gene ID" value="WBGene00248810"/>
</dbReference>
<dbReference type="AlphaFoldDB" id="A0A8R1TLH1"/>
<organism evidence="3 4">
    <name type="scientific">Onchocerca volvulus</name>
    <dbReference type="NCBI Taxonomy" id="6282"/>
    <lineage>
        <taxon>Eukaryota</taxon>
        <taxon>Metazoa</taxon>
        <taxon>Ecdysozoa</taxon>
        <taxon>Nematoda</taxon>
        <taxon>Chromadorea</taxon>
        <taxon>Rhabditida</taxon>
        <taxon>Spirurina</taxon>
        <taxon>Spiruromorpha</taxon>
        <taxon>Filarioidea</taxon>
        <taxon>Onchocercidae</taxon>
        <taxon>Onchocerca</taxon>
    </lineage>
</organism>
<evidence type="ECO:0000256" key="1">
    <source>
        <dbReference type="ARBA" id="ARBA00004328"/>
    </source>
</evidence>
<evidence type="ECO:0000256" key="2">
    <source>
        <dbReference type="SAM" id="SignalP"/>
    </source>
</evidence>
<evidence type="ECO:0000313" key="4">
    <source>
        <dbReference type="Proteomes" id="UP000024404"/>
    </source>
</evidence>
<keyword evidence="2" id="KW-0732">Signal</keyword>
<dbReference type="Pfam" id="PF04924">
    <property type="entry name" value="Pox_A6"/>
    <property type="match status" value="1"/>
</dbReference>
<name>A0A8R1TLH1_ONCVO</name>
<dbReference type="EMBL" id="CMVM020000389">
    <property type="status" value="NOT_ANNOTATED_CDS"/>
    <property type="molecule type" value="Genomic_DNA"/>
</dbReference>